<evidence type="ECO:0000313" key="2">
    <source>
        <dbReference type="EMBL" id="SDI14089.1"/>
    </source>
</evidence>
<evidence type="ECO:0000313" key="3">
    <source>
        <dbReference type="Proteomes" id="UP000183255"/>
    </source>
</evidence>
<reference evidence="2 3" key="1">
    <citation type="submission" date="2016-10" db="EMBL/GenBank/DDBJ databases">
        <authorList>
            <person name="de Groot N.N."/>
        </authorList>
    </citation>
    <scope>NUCLEOTIDE SEQUENCE [LARGE SCALE GENOMIC DNA]</scope>
    <source>
        <strain evidence="2 3">CGMCC 1.5058</strain>
    </source>
</reference>
<evidence type="ECO:0000256" key="1">
    <source>
        <dbReference type="SAM" id="MobiDB-lite"/>
    </source>
</evidence>
<accession>A0A1G8I543</accession>
<name>A0A1G8I543_9CLOT</name>
<proteinExistence type="predicted"/>
<feature type="compositionally biased region" description="Basic and acidic residues" evidence="1">
    <location>
        <begin position="37"/>
        <end position="52"/>
    </location>
</feature>
<protein>
    <submittedName>
        <fullName evidence="2">Uncharacterized protein</fullName>
    </submittedName>
</protein>
<dbReference type="AlphaFoldDB" id="A0A1G8I543"/>
<feature type="compositionally biased region" description="Polar residues" evidence="1">
    <location>
        <begin position="54"/>
        <end position="63"/>
    </location>
</feature>
<dbReference type="RefSeq" id="WP_031574291.1">
    <property type="nucleotide sequence ID" value="NZ_FNDZ01000001.1"/>
</dbReference>
<sequence>MKNKIEYIVIELNKPSEAALERYHKLVCEMILKDDRSMDSEDTKASKREVLRKLQQQSNRGVI</sequence>
<feature type="region of interest" description="Disordered" evidence="1">
    <location>
        <begin position="37"/>
        <end position="63"/>
    </location>
</feature>
<organism evidence="2 3">
    <name type="scientific">Proteiniclasticum ruminis</name>
    <dbReference type="NCBI Taxonomy" id="398199"/>
    <lineage>
        <taxon>Bacteria</taxon>
        <taxon>Bacillati</taxon>
        <taxon>Bacillota</taxon>
        <taxon>Clostridia</taxon>
        <taxon>Eubacteriales</taxon>
        <taxon>Clostridiaceae</taxon>
        <taxon>Proteiniclasticum</taxon>
    </lineage>
</organism>
<dbReference type="Proteomes" id="UP000183255">
    <property type="component" value="Unassembled WGS sequence"/>
</dbReference>
<dbReference type="EMBL" id="FNDZ01000001">
    <property type="protein sequence ID" value="SDI14089.1"/>
    <property type="molecule type" value="Genomic_DNA"/>
</dbReference>
<gene>
    <name evidence="2" type="ORF">SAMN05421804_101775</name>
</gene>